<name>A0A6B8W758_9CORY</name>
<feature type="compositionally biased region" description="Low complexity" evidence="1">
    <location>
        <begin position="159"/>
        <end position="173"/>
    </location>
</feature>
<dbReference type="EMBL" id="CP046455">
    <property type="protein sequence ID" value="QGU08481.1"/>
    <property type="molecule type" value="Genomic_DNA"/>
</dbReference>
<dbReference type="KEGG" id="cok:COCCU_12910"/>
<evidence type="ECO:0000313" key="3">
    <source>
        <dbReference type="EMBL" id="QGU08481.1"/>
    </source>
</evidence>
<feature type="transmembrane region" description="Helical" evidence="2">
    <location>
        <begin position="34"/>
        <end position="55"/>
    </location>
</feature>
<keyword evidence="2" id="KW-0812">Transmembrane</keyword>
<feature type="compositionally biased region" description="Low complexity" evidence="1">
    <location>
        <begin position="204"/>
        <end position="214"/>
    </location>
</feature>
<keyword evidence="2" id="KW-1133">Transmembrane helix</keyword>
<feature type="transmembrane region" description="Helical" evidence="2">
    <location>
        <begin position="67"/>
        <end position="89"/>
    </location>
</feature>
<keyword evidence="4" id="KW-1185">Reference proteome</keyword>
<keyword evidence="2" id="KW-0472">Membrane</keyword>
<gene>
    <name evidence="3" type="ORF">COCCU_12910</name>
</gene>
<organism evidence="3 4">
    <name type="scientific">Corynebacterium occultum</name>
    <dbReference type="NCBI Taxonomy" id="2675219"/>
    <lineage>
        <taxon>Bacteria</taxon>
        <taxon>Bacillati</taxon>
        <taxon>Actinomycetota</taxon>
        <taxon>Actinomycetes</taxon>
        <taxon>Mycobacteriales</taxon>
        <taxon>Corynebacteriaceae</taxon>
        <taxon>Corynebacterium</taxon>
    </lineage>
</organism>
<reference evidence="3 4" key="1">
    <citation type="submission" date="2019-11" db="EMBL/GenBank/DDBJ databases">
        <title>Complete genome sequence of Corynebacterium kalinowskii 1959, a novel Corynebacterium species isolated from soil of a small paddock in Vilsendorf, Germany.</title>
        <authorList>
            <person name="Schaffert L."/>
            <person name="Ruwe M."/>
            <person name="Milse J."/>
            <person name="Hanuschka K."/>
            <person name="Ortseifen V."/>
            <person name="Droste J."/>
            <person name="Brandt D."/>
            <person name="Schlueter L."/>
            <person name="Kutter Y."/>
            <person name="Vinke S."/>
            <person name="Viehoefer P."/>
            <person name="Jacob L."/>
            <person name="Luebke N.-C."/>
            <person name="Schulte-Berndt E."/>
            <person name="Hain C."/>
            <person name="Linder M."/>
            <person name="Schmidt P."/>
            <person name="Wollenschlaeger L."/>
            <person name="Luttermann T."/>
            <person name="Thieme E."/>
            <person name="Hassa J."/>
            <person name="Haak M."/>
            <person name="Wittchen M."/>
            <person name="Mentz A."/>
            <person name="Persicke M."/>
            <person name="Busche T."/>
            <person name="Ruckert C."/>
        </authorList>
    </citation>
    <scope>NUCLEOTIDE SEQUENCE [LARGE SCALE GENOMIC DNA]</scope>
    <source>
        <strain evidence="3 4">2039</strain>
    </source>
</reference>
<dbReference type="AlphaFoldDB" id="A0A6B8W758"/>
<sequence length="272" mass="28363">MTKKYLRKLIFAWAVLLISLLLLIWGLFTLADDFMFGIGLTLLGIGALVPMVWWTRRSQSGKQTPRFKAMSAAGGVFMIAGAVTIVYPLTTTDVSMGEDDIIQADEVDARSANESSEPTTVLNNTATTRVSEADSGTASLGAMKRYGTVVRTSEPVAPTASSITSTTISSATPEPVPTPSEPTTSQPANPGGQGLPDGGAHVLPTQEPSATPEPSETEETTAEEGTPGEGGEGEQTTPETTTGTTTSPTPYGLEGLVPGLLENSPFDPSMPN</sequence>
<dbReference type="RefSeq" id="WP_156232056.1">
    <property type="nucleotide sequence ID" value="NZ_CP046455.1"/>
</dbReference>
<feature type="compositionally biased region" description="Low complexity" evidence="1">
    <location>
        <begin position="234"/>
        <end position="250"/>
    </location>
</feature>
<evidence type="ECO:0000256" key="1">
    <source>
        <dbReference type="SAM" id="MobiDB-lite"/>
    </source>
</evidence>
<proteinExistence type="predicted"/>
<dbReference type="Proteomes" id="UP000424462">
    <property type="component" value="Chromosome"/>
</dbReference>
<accession>A0A6B8W758</accession>
<feature type="transmembrane region" description="Helical" evidence="2">
    <location>
        <begin position="9"/>
        <end position="28"/>
    </location>
</feature>
<protein>
    <submittedName>
        <fullName evidence="3">Uncharacterized protein</fullName>
    </submittedName>
</protein>
<feature type="region of interest" description="Disordered" evidence="1">
    <location>
        <begin position="153"/>
        <end position="272"/>
    </location>
</feature>
<evidence type="ECO:0000313" key="4">
    <source>
        <dbReference type="Proteomes" id="UP000424462"/>
    </source>
</evidence>
<evidence type="ECO:0000256" key="2">
    <source>
        <dbReference type="SAM" id="Phobius"/>
    </source>
</evidence>